<organism evidence="10 11">
    <name type="scientific">Lawsonella clevelandensis</name>
    <dbReference type="NCBI Taxonomy" id="1528099"/>
    <lineage>
        <taxon>Bacteria</taxon>
        <taxon>Bacillati</taxon>
        <taxon>Actinomycetota</taxon>
        <taxon>Actinomycetes</taxon>
        <taxon>Mycobacteriales</taxon>
        <taxon>Lawsonellaceae</taxon>
        <taxon>Lawsonella</taxon>
    </lineage>
</organism>
<evidence type="ECO:0000259" key="9">
    <source>
        <dbReference type="Pfam" id="PF01061"/>
    </source>
</evidence>
<dbReference type="GO" id="GO:0015920">
    <property type="term" value="P:lipopolysaccharide transport"/>
    <property type="evidence" value="ECO:0007669"/>
    <property type="project" value="TreeGrafter"/>
</dbReference>
<dbReference type="Pfam" id="PF01061">
    <property type="entry name" value="ABC2_membrane"/>
    <property type="match status" value="1"/>
</dbReference>
<name>A0A2W5K2N3_9ACTN</name>
<feature type="transmembrane region" description="Helical" evidence="8">
    <location>
        <begin position="271"/>
        <end position="291"/>
    </location>
</feature>
<dbReference type="GO" id="GO:0005886">
    <property type="term" value="C:plasma membrane"/>
    <property type="evidence" value="ECO:0007669"/>
    <property type="project" value="UniProtKB-SubCell"/>
</dbReference>
<dbReference type="Proteomes" id="UP000248606">
    <property type="component" value="Unassembled WGS sequence"/>
</dbReference>
<evidence type="ECO:0000256" key="3">
    <source>
        <dbReference type="ARBA" id="ARBA00022448"/>
    </source>
</evidence>
<dbReference type="GO" id="GO:0140359">
    <property type="term" value="F:ABC-type transporter activity"/>
    <property type="evidence" value="ECO:0007669"/>
    <property type="project" value="InterPro"/>
</dbReference>
<keyword evidence="5 8" id="KW-0812">Transmembrane</keyword>
<accession>A0A2W5K2N3</accession>
<protein>
    <submittedName>
        <fullName evidence="10">Sugar ABC transporter permease</fullName>
    </submittedName>
</protein>
<keyword evidence="3" id="KW-0813">Transport</keyword>
<feature type="transmembrane region" description="Helical" evidence="8">
    <location>
        <begin position="210"/>
        <end position="229"/>
    </location>
</feature>
<feature type="transmembrane region" description="Helical" evidence="8">
    <location>
        <begin position="149"/>
        <end position="171"/>
    </location>
</feature>
<evidence type="ECO:0000256" key="8">
    <source>
        <dbReference type="SAM" id="Phobius"/>
    </source>
</evidence>
<evidence type="ECO:0000256" key="6">
    <source>
        <dbReference type="ARBA" id="ARBA00022989"/>
    </source>
</evidence>
<keyword evidence="6 8" id="KW-1133">Transmembrane helix</keyword>
<proteinExistence type="inferred from homology"/>
<evidence type="ECO:0000313" key="10">
    <source>
        <dbReference type="EMBL" id="PZP89056.1"/>
    </source>
</evidence>
<gene>
    <name evidence="10" type="ORF">DI579_03915</name>
</gene>
<evidence type="ECO:0000256" key="7">
    <source>
        <dbReference type="ARBA" id="ARBA00023136"/>
    </source>
</evidence>
<dbReference type="PANTHER" id="PTHR30413">
    <property type="entry name" value="INNER MEMBRANE TRANSPORT PERMEASE"/>
    <property type="match status" value="1"/>
</dbReference>
<keyword evidence="4" id="KW-1003">Cell membrane</keyword>
<evidence type="ECO:0000256" key="1">
    <source>
        <dbReference type="ARBA" id="ARBA00004651"/>
    </source>
</evidence>
<feature type="transmembrane region" description="Helical" evidence="8">
    <location>
        <begin position="107"/>
        <end position="129"/>
    </location>
</feature>
<comment type="similarity">
    <text evidence="2">Belongs to the ABC-2 integral membrane protein family.</text>
</comment>
<sequence length="302" mass="34564">MHNVERTAGVVPENDHTGLGLLAKTFEGEPPKSDSFTYKRAFTDLVEGWKSDQLWLQLGWQDIKQRYRRSTLGPFWITIATGVMALALGLLYSLLFQEDLSFFLPHVTLGLILWGFIAGCIQDGAQVFIANEGLIKQLPAPLSVHVYRLVWRQTLFLAHNMIIYLIMLAIFRPHLGWAGLLFFPALLLFLLNGVWVAMFFGIISTRFRDVAPLVDSLVQLCFYMTPIVWTTHTLYSNHTMSQRAKLAELNPLYHYMEIMRSPLMGIHVDAYHWYVVIGATVIGWGLMLLVMKKARGRVSYWV</sequence>
<evidence type="ECO:0000256" key="5">
    <source>
        <dbReference type="ARBA" id="ARBA00022692"/>
    </source>
</evidence>
<dbReference type="PANTHER" id="PTHR30413:SF10">
    <property type="entry name" value="CAPSULE POLYSACCHARIDE EXPORT INNER-MEMBRANE PROTEIN CTRC"/>
    <property type="match status" value="1"/>
</dbReference>
<evidence type="ECO:0000256" key="2">
    <source>
        <dbReference type="ARBA" id="ARBA00007783"/>
    </source>
</evidence>
<feature type="domain" description="ABC-2 type transporter transmembrane" evidence="9">
    <location>
        <begin position="55"/>
        <end position="261"/>
    </location>
</feature>
<dbReference type="EMBL" id="QFOZ01000004">
    <property type="protein sequence ID" value="PZP89056.1"/>
    <property type="molecule type" value="Genomic_DNA"/>
</dbReference>
<comment type="subcellular location">
    <subcellularLocation>
        <location evidence="1">Cell membrane</location>
        <topology evidence="1">Multi-pass membrane protein</topology>
    </subcellularLocation>
</comment>
<dbReference type="RefSeq" id="WP_303678742.1">
    <property type="nucleotide sequence ID" value="NZ_CAKZIO010000004.1"/>
</dbReference>
<feature type="transmembrane region" description="Helical" evidence="8">
    <location>
        <begin position="74"/>
        <end position="95"/>
    </location>
</feature>
<comment type="caution">
    <text evidence="10">The sequence shown here is derived from an EMBL/GenBank/DDBJ whole genome shotgun (WGS) entry which is preliminary data.</text>
</comment>
<dbReference type="InterPro" id="IPR013525">
    <property type="entry name" value="ABC2_TM"/>
</dbReference>
<feature type="transmembrane region" description="Helical" evidence="8">
    <location>
        <begin position="177"/>
        <end position="203"/>
    </location>
</feature>
<evidence type="ECO:0000313" key="11">
    <source>
        <dbReference type="Proteomes" id="UP000248606"/>
    </source>
</evidence>
<keyword evidence="7 8" id="KW-0472">Membrane</keyword>
<evidence type="ECO:0000256" key="4">
    <source>
        <dbReference type="ARBA" id="ARBA00022475"/>
    </source>
</evidence>
<reference evidence="10 11" key="1">
    <citation type="submission" date="2017-08" db="EMBL/GenBank/DDBJ databases">
        <title>Infants hospitalized years apart are colonized by the same room-sourced microbial strains.</title>
        <authorList>
            <person name="Brooks B."/>
            <person name="Olm M.R."/>
            <person name="Firek B.A."/>
            <person name="Baker R."/>
            <person name="Thomas B.C."/>
            <person name="Morowitz M.J."/>
            <person name="Banfield J.F."/>
        </authorList>
    </citation>
    <scope>NUCLEOTIDE SEQUENCE [LARGE SCALE GENOMIC DNA]</scope>
    <source>
        <strain evidence="10">S2_006_000_R1_57</strain>
    </source>
</reference>
<dbReference type="AlphaFoldDB" id="A0A2W5K2N3"/>